<evidence type="ECO:0008006" key="3">
    <source>
        <dbReference type="Google" id="ProtNLM"/>
    </source>
</evidence>
<dbReference type="RefSeq" id="WP_004488242.1">
    <property type="nucleotide sequence ID" value="NZ_CP028377.1"/>
</dbReference>
<sequence>MRQLQFFVLTALLISGWDVYCECSVCYEILYVEVTEKSGRRRKFFLDVPPEIEDSEGNLPTIRLNSLGYFGELGIEKTGKATESIFLFKKIESSVDENGDTFYCSKRKYITMKLDSIRRITIIRHIRNVYSPIVSCKSISRGI</sequence>
<proteinExistence type="predicted"/>
<reference evidence="1 2" key="1">
    <citation type="submission" date="2017-01" db="EMBL/GenBank/DDBJ databases">
        <title>Comparative genomic analysis of Brazilian Leptospira santarosai.</title>
        <authorList>
            <person name="Moreno L.Z."/>
            <person name="Miraglia F."/>
            <person name="Kremer F.S."/>
            <person name="Eslabao M.R."/>
            <person name="Lilenbaum W."/>
            <person name="Dellagostin O.A."/>
            <person name="Moreno A.M."/>
        </authorList>
    </citation>
    <scope>NUCLEOTIDE SEQUENCE [LARGE SCALE GENOMIC DNA]</scope>
    <source>
        <strain evidence="1 2">M52/8-19</strain>
    </source>
</reference>
<dbReference type="EMBL" id="MTSU01000006">
    <property type="protein sequence ID" value="ONF93232.1"/>
    <property type="molecule type" value="Genomic_DNA"/>
</dbReference>
<gene>
    <name evidence="1" type="ORF">BWD14_08755</name>
</gene>
<protein>
    <recommendedName>
        <fullName evidence="3">Lipoprotein</fullName>
    </recommendedName>
</protein>
<organism evidence="1 2">
    <name type="scientific">Leptospira santarosai</name>
    <dbReference type="NCBI Taxonomy" id="28183"/>
    <lineage>
        <taxon>Bacteria</taxon>
        <taxon>Pseudomonadati</taxon>
        <taxon>Spirochaetota</taxon>
        <taxon>Spirochaetia</taxon>
        <taxon>Leptospirales</taxon>
        <taxon>Leptospiraceae</taxon>
        <taxon>Leptospira</taxon>
    </lineage>
</organism>
<dbReference type="AlphaFoldDB" id="A0AB73NEE8"/>
<evidence type="ECO:0000313" key="1">
    <source>
        <dbReference type="EMBL" id="ONF93232.1"/>
    </source>
</evidence>
<name>A0AB73NEE8_9LEPT</name>
<dbReference type="Proteomes" id="UP000189337">
    <property type="component" value="Unassembled WGS sequence"/>
</dbReference>
<comment type="caution">
    <text evidence="1">The sequence shown here is derived from an EMBL/GenBank/DDBJ whole genome shotgun (WGS) entry which is preliminary data.</text>
</comment>
<evidence type="ECO:0000313" key="2">
    <source>
        <dbReference type="Proteomes" id="UP000189337"/>
    </source>
</evidence>
<accession>A0AB73NEE8</accession>